<evidence type="ECO:0000256" key="1">
    <source>
        <dbReference type="ARBA" id="ARBA00023125"/>
    </source>
</evidence>
<dbReference type="AlphaFoldDB" id="A0A7X1NJU9"/>
<dbReference type="SUPFAM" id="SSF56349">
    <property type="entry name" value="DNA breaking-rejoining enzymes"/>
    <property type="match status" value="1"/>
</dbReference>
<dbReference type="InterPro" id="IPR053876">
    <property type="entry name" value="Phage_int_M"/>
</dbReference>
<dbReference type="Gene3D" id="1.10.150.130">
    <property type="match status" value="1"/>
</dbReference>
<gene>
    <name evidence="3" type="ORF">GCT13_41050</name>
</gene>
<dbReference type="EMBL" id="WHNP01000086">
    <property type="protein sequence ID" value="MPW23001.1"/>
    <property type="molecule type" value="Genomic_DNA"/>
</dbReference>
<sequence>MIREALGHIKCTELTTKHVAELLEEIEARGKMQWAVHVRSRMMAVCRRGIALGGLDKNPADATERAMVKVKRKRMTLDVFNATLEQAPTVAPWLRNAMLLALISGQALSSIGR</sequence>
<comment type="caution">
    <text evidence="3">The sequence shown here is derived from an EMBL/GenBank/DDBJ whole genome shotgun (WGS) entry which is preliminary data.</text>
</comment>
<feature type="domain" description="Phage integrase central" evidence="2">
    <location>
        <begin position="3"/>
        <end position="64"/>
    </location>
</feature>
<keyword evidence="4" id="KW-1185">Reference proteome</keyword>
<dbReference type="GO" id="GO:0003677">
    <property type="term" value="F:DNA binding"/>
    <property type="evidence" value="ECO:0007669"/>
    <property type="project" value="UniProtKB-KW"/>
</dbReference>
<name>A0A7X1NJU9_9BURK</name>
<accession>A0A7X1NJU9</accession>
<dbReference type="Proteomes" id="UP000484381">
    <property type="component" value="Unassembled WGS sequence"/>
</dbReference>
<protein>
    <recommendedName>
        <fullName evidence="2">Phage integrase central domain-containing protein</fullName>
    </recommendedName>
</protein>
<dbReference type="InterPro" id="IPR010998">
    <property type="entry name" value="Integrase_recombinase_N"/>
</dbReference>
<proteinExistence type="predicted"/>
<dbReference type="RefSeq" id="WP_152767568.1">
    <property type="nucleotide sequence ID" value="NZ_WHNP01000086.1"/>
</dbReference>
<evidence type="ECO:0000313" key="4">
    <source>
        <dbReference type="Proteomes" id="UP000484381"/>
    </source>
</evidence>
<evidence type="ECO:0000259" key="2">
    <source>
        <dbReference type="Pfam" id="PF22022"/>
    </source>
</evidence>
<evidence type="ECO:0000313" key="3">
    <source>
        <dbReference type="EMBL" id="MPW23001.1"/>
    </source>
</evidence>
<dbReference type="InterPro" id="IPR011010">
    <property type="entry name" value="DNA_brk_join_enz"/>
</dbReference>
<dbReference type="Pfam" id="PF22022">
    <property type="entry name" value="Phage_int_M"/>
    <property type="match status" value="1"/>
</dbReference>
<organism evidence="3 4">
    <name type="scientific">Paraburkholderia franconis</name>
    <dbReference type="NCBI Taxonomy" id="2654983"/>
    <lineage>
        <taxon>Bacteria</taxon>
        <taxon>Pseudomonadati</taxon>
        <taxon>Pseudomonadota</taxon>
        <taxon>Betaproteobacteria</taxon>
        <taxon>Burkholderiales</taxon>
        <taxon>Burkholderiaceae</taxon>
        <taxon>Paraburkholderia</taxon>
    </lineage>
</organism>
<keyword evidence="1" id="KW-0238">DNA-binding</keyword>
<reference evidence="3 4" key="1">
    <citation type="submission" date="2019-10" db="EMBL/GenBank/DDBJ databases">
        <title>Paraburkholderia sp. isolated from nodules of Mimosa pudica from Brazilian Atlantic Forest soils.</title>
        <authorList>
            <person name="Paulitsch F."/>
            <person name="Hungria M."/>
            <person name="Dall'Agnol R."/>
        </authorList>
    </citation>
    <scope>NUCLEOTIDE SEQUENCE [LARGE SCALE GENOMIC DNA]</scope>
    <source>
        <strain evidence="3 4">CNPSo 3157</strain>
    </source>
</reference>